<feature type="transmembrane region" description="Helical" evidence="2">
    <location>
        <begin position="155"/>
        <end position="174"/>
    </location>
</feature>
<feature type="transmembrane region" description="Helical" evidence="2">
    <location>
        <begin position="435"/>
        <end position="454"/>
    </location>
</feature>
<keyword evidence="2" id="KW-1133">Transmembrane helix</keyword>
<evidence type="ECO:0000313" key="3">
    <source>
        <dbReference type="EMBL" id="EHL11436.1"/>
    </source>
</evidence>
<protein>
    <recommendedName>
        <fullName evidence="5">Bacterial membrane protein YfhO</fullName>
    </recommendedName>
</protein>
<feature type="transmembrane region" description="Helical" evidence="2">
    <location>
        <begin position="354"/>
        <end position="372"/>
    </location>
</feature>
<feature type="transmembrane region" description="Helical" evidence="2">
    <location>
        <begin position="103"/>
        <end position="123"/>
    </location>
</feature>
<evidence type="ECO:0000256" key="2">
    <source>
        <dbReference type="SAM" id="Phobius"/>
    </source>
</evidence>
<dbReference type="RefSeq" id="WP_009536620.1">
    <property type="nucleotide sequence ID" value="NZ_JH414504.1"/>
</dbReference>
<feature type="transmembrane region" description="Helical" evidence="2">
    <location>
        <begin position="289"/>
        <end position="309"/>
    </location>
</feature>
<comment type="caution">
    <text evidence="3">The sequence shown here is derived from an EMBL/GenBank/DDBJ whole genome shotgun (WGS) entry which is preliminary data.</text>
</comment>
<name>G9WV35_9FIRM</name>
<evidence type="ECO:0000256" key="1">
    <source>
        <dbReference type="SAM" id="MobiDB-lite"/>
    </source>
</evidence>
<dbReference type="PATRIC" id="fig|796944.3.peg.1491"/>
<evidence type="ECO:0008006" key="5">
    <source>
        <dbReference type="Google" id="ProtNLM"/>
    </source>
</evidence>
<feature type="transmembrane region" description="Helical" evidence="2">
    <location>
        <begin position="132"/>
        <end position="149"/>
    </location>
</feature>
<dbReference type="PANTHER" id="PTHR38454:SF1">
    <property type="entry name" value="INTEGRAL MEMBRANE PROTEIN"/>
    <property type="match status" value="1"/>
</dbReference>
<evidence type="ECO:0000313" key="4">
    <source>
        <dbReference type="Proteomes" id="UP000003527"/>
    </source>
</evidence>
<feature type="transmembrane region" description="Helical" evidence="2">
    <location>
        <begin position="12"/>
        <end position="31"/>
    </location>
</feature>
<feature type="transmembrane region" description="Helical" evidence="2">
    <location>
        <begin position="407"/>
        <end position="426"/>
    </location>
</feature>
<keyword evidence="4" id="KW-1185">Reference proteome</keyword>
<feature type="transmembrane region" description="Helical" evidence="2">
    <location>
        <begin position="194"/>
        <end position="215"/>
    </location>
</feature>
<dbReference type="EMBL" id="AFZD01000017">
    <property type="protein sequence ID" value="EHL11436.1"/>
    <property type="molecule type" value="Genomic_DNA"/>
</dbReference>
<proteinExistence type="predicted"/>
<reference evidence="3 4" key="1">
    <citation type="submission" date="2011-08" db="EMBL/GenBank/DDBJ databases">
        <title>The Genome Sequence of Oribacterium sp. ACB7.</title>
        <authorList>
            <consortium name="The Broad Institute Genome Sequencing Platform"/>
            <person name="Earl A."/>
            <person name="Ward D."/>
            <person name="Feldgarden M."/>
            <person name="Gevers D."/>
            <person name="Sizova M."/>
            <person name="Hazen A."/>
            <person name="Epstein S."/>
            <person name="Young S.K."/>
            <person name="Zeng Q."/>
            <person name="Gargeya S."/>
            <person name="Fitzgerald M."/>
            <person name="Haas B."/>
            <person name="Abouelleil A."/>
            <person name="Alvarado L."/>
            <person name="Arachchi H.M."/>
            <person name="Berlin A."/>
            <person name="Brown A."/>
            <person name="Chapman S.B."/>
            <person name="Chen Z."/>
            <person name="Dunbar C."/>
            <person name="Freedman E."/>
            <person name="Gearin G."/>
            <person name="Gellesch M."/>
            <person name="Goldberg J."/>
            <person name="Griggs A."/>
            <person name="Gujja S."/>
            <person name="Heiman D."/>
            <person name="Howarth C."/>
            <person name="Larson L."/>
            <person name="Lui A."/>
            <person name="MacDonald P.J.P."/>
            <person name="Montmayeur A."/>
            <person name="Murphy C."/>
            <person name="Neiman D."/>
            <person name="Pearson M."/>
            <person name="Priest M."/>
            <person name="Roberts A."/>
            <person name="Saif S."/>
            <person name="Shea T."/>
            <person name="Shenoy N."/>
            <person name="Sisk P."/>
            <person name="Stolte C."/>
            <person name="Sykes S."/>
            <person name="Wortman J."/>
            <person name="Nusbaum C."/>
            <person name="Birren B."/>
        </authorList>
    </citation>
    <scope>NUCLEOTIDE SEQUENCE [LARGE SCALE GENOMIC DNA]</scope>
    <source>
        <strain evidence="3 4">ACB7</strain>
    </source>
</reference>
<keyword evidence="2" id="KW-0812">Transmembrane</keyword>
<feature type="transmembrane region" description="Helical" evidence="2">
    <location>
        <begin position="64"/>
        <end position="83"/>
    </location>
</feature>
<feature type="compositionally biased region" description="Basic and acidic residues" evidence="1">
    <location>
        <begin position="831"/>
        <end position="845"/>
    </location>
</feature>
<feature type="transmembrane region" description="Helical" evidence="2">
    <location>
        <begin position="384"/>
        <end position="401"/>
    </location>
</feature>
<dbReference type="AlphaFoldDB" id="G9WV35"/>
<feature type="transmembrane region" description="Helical" evidence="2">
    <location>
        <begin position="227"/>
        <end position="254"/>
    </location>
</feature>
<gene>
    <name evidence="3" type="ORF">HMPREF9624_00769</name>
</gene>
<dbReference type="PANTHER" id="PTHR38454">
    <property type="entry name" value="INTEGRAL MEMBRANE PROTEIN-RELATED"/>
    <property type="match status" value="1"/>
</dbReference>
<dbReference type="Pfam" id="PF09586">
    <property type="entry name" value="YfhO"/>
    <property type="match status" value="1"/>
</dbReference>
<dbReference type="HOGENOM" id="CLU_008413_0_0_9"/>
<dbReference type="Proteomes" id="UP000003527">
    <property type="component" value="Unassembled WGS sequence"/>
</dbReference>
<feature type="region of interest" description="Disordered" evidence="1">
    <location>
        <begin position="831"/>
        <end position="873"/>
    </location>
</feature>
<keyword evidence="2" id="KW-0472">Membrane</keyword>
<accession>G9WV35</accession>
<feature type="transmembrane region" description="Helical" evidence="2">
    <location>
        <begin position="321"/>
        <end position="342"/>
    </location>
</feature>
<sequence>MKKKWVRKEDWLAFFLPLLTMLMIFIIKGIFPFGKESFLRTDLYHQYAPFLREFQAKLQSFSSLSYSFNLGLGVNFSSLLSYYLASPLNFFVIFFPKTLFIEYITYLIVLKIALSGMTASIYFRKHFRRNDYFSTLFGMLYALSGYIAAYSWNVMWLDCIFLFPLILLGLENMLEKERPELYTVTLALSILSNYYISIMICLFLVFYFLSLLFYYGAEEIKLVGKRLLYFALYSILSALIAAAFLLPAIFALRFTASSGISFPKTITQYFTIIDMAARLFPFVETEQGLKHWPNIYAGALSLFILPLYFKNPAIQMKKKCIFSFFVLFFFLSFSINALNFIWHGFHYPNSLPARQSFLFIFLLLTAGAEWYGKRKLSSRKDLSFSLFLTSAFVILCQKMITEEAFHWSVFYLTLLFLFLYFLLFVFEKKGLDSSIFTLLLIALCFVEASLNMAVTSVPTTDRNAYLEGRKETEKLVKEVRLEDDGFYRFLREDAKTKDDGALMRYNSASIFSSTAYGAVSDWYTKLGMEASTNAYSINGATPLMKSLLALKYEIVKEEPKNSKAIGLSYVNGEGGYRLYENQYALPLGYFLTKEELSQFDLQAGTPALVQNSITKALEGEDILEPILGKMESSVYTFTVEKSGDIYVYVNNEKVKEVKAILPDGEKSFDHVDRGYLLSLGYLEEGATVELKSQTENESMDATAYSFSFDVLSGVSEKLLKRSMEVTKWKDGSVKARLTAAEDGILFTSIPYDPGWKVKVDGKTVEPEKSMGAFLGIPVREGEHEMEMQFTAEGSRFGLLLSVNGLLLFALFLFLRKRNGFSEGERDRGQYLLRKTEGRSTEHPEQTDSLMTESEKEAVHVRSRKRGNRISPYRGKLPNARGRVHLVEKMDVKE</sequence>
<organism evidence="3 4">
    <name type="scientific">Oribacterium asaccharolyticum ACB7</name>
    <dbReference type="NCBI Taxonomy" id="796944"/>
    <lineage>
        <taxon>Bacteria</taxon>
        <taxon>Bacillati</taxon>
        <taxon>Bacillota</taxon>
        <taxon>Clostridia</taxon>
        <taxon>Lachnospirales</taxon>
        <taxon>Lachnospiraceae</taxon>
        <taxon>Oribacterium</taxon>
    </lineage>
</organism>
<feature type="transmembrane region" description="Helical" evidence="2">
    <location>
        <begin position="796"/>
        <end position="814"/>
    </location>
</feature>
<dbReference type="InterPro" id="IPR018580">
    <property type="entry name" value="Uncharacterised_YfhO"/>
</dbReference>